<gene>
    <name evidence="1" type="ORF">BD410DRAFT_847073</name>
</gene>
<sequence>MHRFEQTIGIQLDRIYTAVAADKDASWRRLMTYARYEQVAYATQICSGGIPSMNRLCFKDEASAEPQCFREVVLDIQGILVGFSLPPVQVRQEIPRNPLFARQNVVISSLGLEQFKLFEDAIRHIDQKFERTVKAGEYEPYTMMETDGHPSISLSNRYFTKAHLAQHAIPIAFPANVDPKGHLKRAGGSAYVHLADNVVEYHRKERTVVNNELVDDFQPIDPAGFRIGQLVEAQVTFAMIPTTATKRKLLVTLRSLAILANERKLTPTLSPIKLQLSSRALKRRVGYGNDDDEKDTRRARMALANLFISEDGEHNDEDRENGMAVE</sequence>
<dbReference type="OrthoDB" id="3067373at2759"/>
<evidence type="ECO:0000313" key="1">
    <source>
        <dbReference type="EMBL" id="TDL13320.1"/>
    </source>
</evidence>
<dbReference type="Proteomes" id="UP000294933">
    <property type="component" value="Unassembled WGS sequence"/>
</dbReference>
<dbReference type="EMBL" id="ML170726">
    <property type="protein sequence ID" value="TDL13320.1"/>
    <property type="molecule type" value="Genomic_DNA"/>
</dbReference>
<organism evidence="1 2">
    <name type="scientific">Rickenella mellea</name>
    <dbReference type="NCBI Taxonomy" id="50990"/>
    <lineage>
        <taxon>Eukaryota</taxon>
        <taxon>Fungi</taxon>
        <taxon>Dikarya</taxon>
        <taxon>Basidiomycota</taxon>
        <taxon>Agaricomycotina</taxon>
        <taxon>Agaricomycetes</taxon>
        <taxon>Hymenochaetales</taxon>
        <taxon>Rickenellaceae</taxon>
        <taxon>Rickenella</taxon>
    </lineage>
</organism>
<reference evidence="1 2" key="1">
    <citation type="submission" date="2018-06" db="EMBL/GenBank/DDBJ databases">
        <title>A transcriptomic atlas of mushroom development highlights an independent origin of complex multicellularity.</title>
        <authorList>
            <consortium name="DOE Joint Genome Institute"/>
            <person name="Krizsan K."/>
            <person name="Almasi E."/>
            <person name="Merenyi Z."/>
            <person name="Sahu N."/>
            <person name="Viragh M."/>
            <person name="Koszo T."/>
            <person name="Mondo S."/>
            <person name="Kiss B."/>
            <person name="Balint B."/>
            <person name="Kues U."/>
            <person name="Barry K."/>
            <person name="Hegedus J.C."/>
            <person name="Henrissat B."/>
            <person name="Johnson J."/>
            <person name="Lipzen A."/>
            <person name="Ohm R."/>
            <person name="Nagy I."/>
            <person name="Pangilinan J."/>
            <person name="Yan J."/>
            <person name="Xiong Y."/>
            <person name="Grigoriev I.V."/>
            <person name="Hibbett D.S."/>
            <person name="Nagy L.G."/>
        </authorList>
    </citation>
    <scope>NUCLEOTIDE SEQUENCE [LARGE SCALE GENOMIC DNA]</scope>
    <source>
        <strain evidence="1 2">SZMC22713</strain>
    </source>
</reference>
<name>A0A4Y7PG38_9AGAM</name>
<dbReference type="AlphaFoldDB" id="A0A4Y7PG38"/>
<keyword evidence="2" id="KW-1185">Reference proteome</keyword>
<accession>A0A4Y7PG38</accession>
<dbReference type="VEuPathDB" id="FungiDB:BD410DRAFT_847073"/>
<dbReference type="STRING" id="50990.A0A4Y7PG38"/>
<proteinExistence type="predicted"/>
<protein>
    <submittedName>
        <fullName evidence="1">Uncharacterized protein</fullName>
    </submittedName>
</protein>
<evidence type="ECO:0000313" key="2">
    <source>
        <dbReference type="Proteomes" id="UP000294933"/>
    </source>
</evidence>